<accession>A0A4D7C890</accession>
<keyword evidence="3" id="KW-0106">Calcium</keyword>
<dbReference type="Gene3D" id="2.60.40.2030">
    <property type="match status" value="2"/>
</dbReference>
<dbReference type="KEGG" id="hgn:E6W36_03050"/>
<evidence type="ECO:0000256" key="1">
    <source>
        <dbReference type="ARBA" id="ARBA00022729"/>
    </source>
</evidence>
<dbReference type="SMART" id="SM00237">
    <property type="entry name" value="Calx_beta"/>
    <property type="match status" value="2"/>
</dbReference>
<dbReference type="SUPFAM" id="SSF53850">
    <property type="entry name" value="Periplasmic binding protein-like II"/>
    <property type="match status" value="1"/>
</dbReference>
<protein>
    <recommendedName>
        <fullName evidence="6">Calx-beta domain-containing protein</fullName>
    </recommendedName>
</protein>
<evidence type="ECO:0000313" key="7">
    <source>
        <dbReference type="EMBL" id="QCI78943.1"/>
    </source>
</evidence>
<dbReference type="InterPro" id="IPR024370">
    <property type="entry name" value="PBP_domain"/>
</dbReference>
<dbReference type="GO" id="GO:0007154">
    <property type="term" value="P:cell communication"/>
    <property type="evidence" value="ECO:0007669"/>
    <property type="project" value="InterPro"/>
</dbReference>
<dbReference type="InterPro" id="IPR038081">
    <property type="entry name" value="CalX-like_sf"/>
</dbReference>
<dbReference type="SUPFAM" id="SSF141072">
    <property type="entry name" value="CalX-like"/>
    <property type="match status" value="2"/>
</dbReference>
<keyword evidence="4" id="KW-0813">Transport</keyword>
<evidence type="ECO:0000256" key="4">
    <source>
        <dbReference type="ARBA" id="ARBA00023065"/>
    </source>
</evidence>
<dbReference type="AlphaFoldDB" id="A0A4D7C890"/>
<name>A0A4D7C890_9SPHN</name>
<gene>
    <name evidence="7" type="ORF">E6W36_03050</name>
</gene>
<sequence>MAPGAVPLLIAPVNIAFDPIYRKYNHPTLGLQEYRLRIQNPRTALDSNGNTVTTGGIRLTPSAYCRIFHGEITNWNDTQLRSPAITGNPTTFRDTNDVTQTNANFSAPIQIVGRSDSSGTTSIFTRHLSAVCDAFVASNAFTTAGNTALPASRISTAIWNATTQTLSGTETLGLFTRSAGNEGVADYLDFRAVPSASLNDSGRGFTFNAGINAADVLTQARIGYVGPDYVLPAVLTTQTNTYGLTTADLFNANGQNVVPAPTGARLAYELFPVVAGADRQNPARWVAPLERFVPYDINQDGAFDVADNPDTATVNDPADRNPLANPFSATDPSFRAYPMLGTTNALLYTCYQAGSVRSAILRFFQEYERRSNLNTDNLANDTDQGLLDSAGLSSVPNGWQNAIRTVFFTTDTNTGDANAQAIQVVTSADGNGTFTNRFGQPSPESNQCAGLVGTGAGGGGGGESPSPPTFSINDVAATEGNALTFTVTRNGSTTSQVSVSFATQNGTAIAGSDYTAQSGTLTFGSGVTSQTISVPTVADQITEGSETFTILLSNAVGATITDGSGTGTINDQINPNEPRPTFSISGTPSVNEGGTLQFTVTKSSVTTGTYSVTATTSGGTATPGSDYTAINQLLSFAPSETSRTVTVNTVDDGTLESSETVNLTIASSNANIGTASTTGTILDNDAPPNRNPIATPSTAGVNSCKPEIFTPSVSDPDGDPLFLTSVSVGTIDGLNIIFDGSETDIPNQPPNPPSPLGGTANYNLL</sequence>
<evidence type="ECO:0000259" key="6">
    <source>
        <dbReference type="SMART" id="SM00237"/>
    </source>
</evidence>
<keyword evidence="8" id="KW-1185">Reference proteome</keyword>
<proteinExistence type="predicted"/>
<dbReference type="Pfam" id="PF03160">
    <property type="entry name" value="Calx-beta"/>
    <property type="match status" value="2"/>
</dbReference>
<evidence type="ECO:0000256" key="5">
    <source>
        <dbReference type="SAM" id="MobiDB-lite"/>
    </source>
</evidence>
<organism evidence="7 8">
    <name type="scientific">Hankyongella ginsenosidimutans</name>
    <dbReference type="NCBI Taxonomy" id="1763828"/>
    <lineage>
        <taxon>Bacteria</taxon>
        <taxon>Pseudomonadati</taxon>
        <taxon>Pseudomonadota</taxon>
        <taxon>Alphaproteobacteria</taxon>
        <taxon>Sphingomonadales</taxon>
        <taxon>Sphingomonadaceae</taxon>
        <taxon>Hankyongella</taxon>
    </lineage>
</organism>
<dbReference type="Pfam" id="PF12849">
    <property type="entry name" value="PBP_like_2"/>
    <property type="match status" value="1"/>
</dbReference>
<evidence type="ECO:0000256" key="2">
    <source>
        <dbReference type="ARBA" id="ARBA00022737"/>
    </source>
</evidence>
<reference evidence="8" key="1">
    <citation type="submission" date="2019-04" db="EMBL/GenBank/DDBJ databases">
        <title>Complete genome sequence of Sphingomonas sp. W1-2-3.</title>
        <authorList>
            <person name="Im W.T."/>
        </authorList>
    </citation>
    <scope>NUCLEOTIDE SEQUENCE [LARGE SCALE GENOMIC DNA]</scope>
    <source>
        <strain evidence="8">W1-2-3</strain>
    </source>
</reference>
<dbReference type="PANTHER" id="PTHR11878">
    <property type="entry name" value="SODIUM/CALCIUM EXCHANGER"/>
    <property type="match status" value="1"/>
</dbReference>
<dbReference type="GO" id="GO:0016020">
    <property type="term" value="C:membrane"/>
    <property type="evidence" value="ECO:0007669"/>
    <property type="project" value="InterPro"/>
</dbReference>
<dbReference type="GO" id="GO:0030001">
    <property type="term" value="P:metal ion transport"/>
    <property type="evidence" value="ECO:0007669"/>
    <property type="project" value="TreeGrafter"/>
</dbReference>
<dbReference type="Proteomes" id="UP000298714">
    <property type="component" value="Chromosome"/>
</dbReference>
<feature type="region of interest" description="Disordered" evidence="5">
    <location>
        <begin position="739"/>
        <end position="765"/>
    </location>
</feature>
<feature type="domain" description="Calx-beta" evidence="6">
    <location>
        <begin position="457"/>
        <end position="553"/>
    </location>
</feature>
<dbReference type="Gene3D" id="3.40.190.10">
    <property type="entry name" value="Periplasmic binding protein-like II"/>
    <property type="match status" value="2"/>
</dbReference>
<dbReference type="InterPro" id="IPR051171">
    <property type="entry name" value="CaCA"/>
</dbReference>
<keyword evidence="4" id="KW-0406">Ion transport</keyword>
<evidence type="ECO:0000313" key="8">
    <source>
        <dbReference type="Proteomes" id="UP000298714"/>
    </source>
</evidence>
<dbReference type="InterPro" id="IPR003644">
    <property type="entry name" value="Calx_beta"/>
</dbReference>
<keyword evidence="2" id="KW-0677">Repeat</keyword>
<feature type="domain" description="Calx-beta" evidence="6">
    <location>
        <begin position="570"/>
        <end position="666"/>
    </location>
</feature>
<evidence type="ECO:0000256" key="3">
    <source>
        <dbReference type="ARBA" id="ARBA00022837"/>
    </source>
</evidence>
<dbReference type="PANTHER" id="PTHR11878:SF65">
    <property type="entry name" value="NA_CA-EXCHANGE PROTEIN, ISOFORM G"/>
    <property type="match status" value="1"/>
</dbReference>
<keyword evidence="1" id="KW-0732">Signal</keyword>
<dbReference type="EMBL" id="CP039704">
    <property type="protein sequence ID" value="QCI78943.1"/>
    <property type="molecule type" value="Genomic_DNA"/>
</dbReference>